<name>A0A6C0DWE7_9ZZZZ</name>
<evidence type="ECO:0000313" key="2">
    <source>
        <dbReference type="EMBL" id="QHT21167.1"/>
    </source>
</evidence>
<feature type="transmembrane region" description="Helical" evidence="1">
    <location>
        <begin position="139"/>
        <end position="157"/>
    </location>
</feature>
<protein>
    <submittedName>
        <fullName evidence="2">Uncharacterized protein</fullName>
    </submittedName>
</protein>
<feature type="transmembrane region" description="Helical" evidence="1">
    <location>
        <begin position="41"/>
        <end position="61"/>
    </location>
</feature>
<keyword evidence="1" id="KW-1133">Transmembrane helix</keyword>
<reference evidence="2" key="1">
    <citation type="journal article" date="2020" name="Nature">
        <title>Giant virus diversity and host interactions through global metagenomics.</title>
        <authorList>
            <person name="Schulz F."/>
            <person name="Roux S."/>
            <person name="Paez-Espino D."/>
            <person name="Jungbluth S."/>
            <person name="Walsh D.A."/>
            <person name="Denef V.J."/>
            <person name="McMahon K.D."/>
            <person name="Konstantinidis K.T."/>
            <person name="Eloe-Fadrosh E.A."/>
            <person name="Kyrpides N.C."/>
            <person name="Woyke T."/>
        </authorList>
    </citation>
    <scope>NUCLEOTIDE SEQUENCE</scope>
    <source>
        <strain evidence="2">GVMAG-M-3300023174-75</strain>
    </source>
</reference>
<feature type="transmembrane region" description="Helical" evidence="1">
    <location>
        <begin position="114"/>
        <end position="133"/>
    </location>
</feature>
<dbReference type="EMBL" id="MN739686">
    <property type="protein sequence ID" value="QHT21167.1"/>
    <property type="molecule type" value="Genomic_DNA"/>
</dbReference>
<organism evidence="2">
    <name type="scientific">viral metagenome</name>
    <dbReference type="NCBI Taxonomy" id="1070528"/>
    <lineage>
        <taxon>unclassified sequences</taxon>
        <taxon>metagenomes</taxon>
        <taxon>organismal metagenomes</taxon>
    </lineage>
</organism>
<keyword evidence="1" id="KW-0812">Transmembrane</keyword>
<keyword evidence="1" id="KW-0472">Membrane</keyword>
<dbReference type="AlphaFoldDB" id="A0A6C0DWE7"/>
<feature type="transmembrane region" description="Helical" evidence="1">
    <location>
        <begin position="6"/>
        <end position="29"/>
    </location>
</feature>
<accession>A0A6C0DWE7</accession>
<evidence type="ECO:0000256" key="1">
    <source>
        <dbReference type="SAM" id="Phobius"/>
    </source>
</evidence>
<sequence>MSNHNILTLVVGAIIVECFTLGLIYFTALTRKTIRQWYNEFTIGAYTMDIASAIIGVYLATLFTSNLYLQILCVVIIGLIHDISFGMFLNSINTKSSKVMEFFKKYAKEYGKKILFVDALILVSTLLVSNFLLNYLSNANIAFLGVLFLYIGLLFVYSF</sequence>
<feature type="transmembrane region" description="Helical" evidence="1">
    <location>
        <begin position="67"/>
        <end position="93"/>
    </location>
</feature>
<proteinExistence type="predicted"/>